<evidence type="ECO:0000256" key="7">
    <source>
        <dbReference type="SAM" id="MobiDB-lite"/>
    </source>
</evidence>
<proteinExistence type="inferred from homology"/>
<dbReference type="InterPro" id="IPR043081">
    <property type="entry name" value="ApoC-1_sf"/>
</dbReference>
<keyword evidence="3" id="KW-0813">Transport</keyword>
<keyword evidence="5" id="KW-0732">Signal</keyword>
<feature type="region of interest" description="Disordered" evidence="7">
    <location>
        <begin position="1"/>
        <end position="20"/>
    </location>
</feature>
<organism evidence="8 9">
    <name type="scientific">Synaphobranchus kaupii</name>
    <name type="common">Kaup's arrowtooth eel</name>
    <dbReference type="NCBI Taxonomy" id="118154"/>
    <lineage>
        <taxon>Eukaryota</taxon>
        <taxon>Metazoa</taxon>
        <taxon>Chordata</taxon>
        <taxon>Craniata</taxon>
        <taxon>Vertebrata</taxon>
        <taxon>Euteleostomi</taxon>
        <taxon>Actinopterygii</taxon>
        <taxon>Neopterygii</taxon>
        <taxon>Teleostei</taxon>
        <taxon>Anguilliformes</taxon>
        <taxon>Synaphobranchidae</taxon>
        <taxon>Synaphobranchus</taxon>
    </lineage>
</organism>
<protein>
    <recommendedName>
        <fullName evidence="10">Apolipoprotein C-I</fullName>
    </recommendedName>
</protein>
<evidence type="ECO:0000313" key="9">
    <source>
        <dbReference type="Proteomes" id="UP001152622"/>
    </source>
</evidence>
<dbReference type="PANTHER" id="PTHR16565">
    <property type="entry name" value="APOLIPOPROTEIN C-I"/>
    <property type="match status" value="1"/>
</dbReference>
<evidence type="ECO:0000256" key="3">
    <source>
        <dbReference type="ARBA" id="ARBA00022448"/>
    </source>
</evidence>
<evidence type="ECO:0000256" key="2">
    <source>
        <dbReference type="ARBA" id="ARBA00009204"/>
    </source>
</evidence>
<dbReference type="GO" id="GO:0006869">
    <property type="term" value="P:lipid transport"/>
    <property type="evidence" value="ECO:0007669"/>
    <property type="project" value="UniProtKB-KW"/>
</dbReference>
<evidence type="ECO:0000256" key="5">
    <source>
        <dbReference type="ARBA" id="ARBA00022729"/>
    </source>
</evidence>
<comment type="caution">
    <text evidence="8">The sequence shown here is derived from an EMBL/GenBank/DDBJ whole genome shotgun (WGS) entry which is preliminary data.</text>
</comment>
<dbReference type="GO" id="GO:0034447">
    <property type="term" value="P:very-low-density lipoprotein particle clearance"/>
    <property type="evidence" value="ECO:0007669"/>
    <property type="project" value="TreeGrafter"/>
</dbReference>
<dbReference type="Gene3D" id="4.10.260.30">
    <property type="entry name" value="Apolipoprotein C-I"/>
    <property type="match status" value="1"/>
</dbReference>
<dbReference type="GO" id="GO:0042157">
    <property type="term" value="P:lipoprotein metabolic process"/>
    <property type="evidence" value="ECO:0007669"/>
    <property type="project" value="InterPro"/>
</dbReference>
<comment type="similarity">
    <text evidence="2">Belongs to the apolipoprotein C1 family.</text>
</comment>
<dbReference type="PANTHER" id="PTHR16565:SF2">
    <property type="entry name" value="APOLIPOPROTEIN C-I"/>
    <property type="match status" value="1"/>
</dbReference>
<dbReference type="GO" id="GO:0006641">
    <property type="term" value="P:triglyceride metabolic process"/>
    <property type="evidence" value="ECO:0007669"/>
    <property type="project" value="TreeGrafter"/>
</dbReference>
<dbReference type="GO" id="GO:0034364">
    <property type="term" value="C:high-density lipoprotein particle"/>
    <property type="evidence" value="ECO:0007669"/>
    <property type="project" value="TreeGrafter"/>
</dbReference>
<dbReference type="Pfam" id="PF04691">
    <property type="entry name" value="ApoC-I"/>
    <property type="match status" value="1"/>
</dbReference>
<dbReference type="Proteomes" id="UP001152622">
    <property type="component" value="Chromosome 7"/>
</dbReference>
<dbReference type="InterPro" id="IPR006781">
    <property type="entry name" value="ApoC-I"/>
</dbReference>
<name>A0A9Q1FBH0_SYNKA</name>
<dbReference type="GO" id="GO:0010916">
    <property type="term" value="P:negative regulation of very-low-density lipoprotein particle clearance"/>
    <property type="evidence" value="ECO:0007669"/>
    <property type="project" value="TreeGrafter"/>
</dbReference>
<dbReference type="OrthoDB" id="8941712at2759"/>
<dbReference type="GO" id="GO:0004859">
    <property type="term" value="F:phospholipase inhibitor activity"/>
    <property type="evidence" value="ECO:0007669"/>
    <property type="project" value="TreeGrafter"/>
</dbReference>
<dbReference type="EMBL" id="JAINUF010000007">
    <property type="protein sequence ID" value="KAJ8354777.1"/>
    <property type="molecule type" value="Genomic_DNA"/>
</dbReference>
<dbReference type="GO" id="GO:0050995">
    <property type="term" value="P:negative regulation of lipid catabolic process"/>
    <property type="evidence" value="ECO:0007669"/>
    <property type="project" value="TreeGrafter"/>
</dbReference>
<keyword evidence="6" id="KW-0445">Lipid transport</keyword>
<keyword evidence="9" id="KW-1185">Reference proteome</keyword>
<gene>
    <name evidence="8" type="ORF">SKAU_G00223440</name>
</gene>
<evidence type="ECO:0000256" key="1">
    <source>
        <dbReference type="ARBA" id="ARBA00004613"/>
    </source>
</evidence>
<dbReference type="GO" id="GO:0032375">
    <property type="term" value="P:negative regulation of cholesterol transport"/>
    <property type="evidence" value="ECO:0007669"/>
    <property type="project" value="TreeGrafter"/>
</dbReference>
<evidence type="ECO:0000313" key="8">
    <source>
        <dbReference type="EMBL" id="KAJ8354777.1"/>
    </source>
</evidence>
<dbReference type="GO" id="GO:0005504">
    <property type="term" value="F:fatty acid binding"/>
    <property type="evidence" value="ECO:0007669"/>
    <property type="project" value="TreeGrafter"/>
</dbReference>
<accession>A0A9Q1FBH0</accession>
<evidence type="ECO:0008006" key="10">
    <source>
        <dbReference type="Google" id="ProtNLM"/>
    </source>
</evidence>
<sequence length="111" mass="12756">MPLRVDTQRTTFTSERQKKDHTAKMKLPIAIAVLFLVLAANTEAQNTDQTWEERMSVFGSDMKTFAEGIADKTKDVAQDIHNSDFATKTRDWFEKQIQKMKGKLDETFGQQ</sequence>
<evidence type="ECO:0000256" key="6">
    <source>
        <dbReference type="ARBA" id="ARBA00023055"/>
    </source>
</evidence>
<dbReference type="GO" id="GO:0034361">
    <property type="term" value="C:very-low-density lipoprotein particle"/>
    <property type="evidence" value="ECO:0007669"/>
    <property type="project" value="TreeGrafter"/>
</dbReference>
<keyword evidence="4" id="KW-0964">Secreted</keyword>
<evidence type="ECO:0000256" key="4">
    <source>
        <dbReference type="ARBA" id="ARBA00022525"/>
    </source>
</evidence>
<reference evidence="8" key="1">
    <citation type="journal article" date="2023" name="Science">
        <title>Genome structures resolve the early diversification of teleost fishes.</title>
        <authorList>
            <person name="Parey E."/>
            <person name="Louis A."/>
            <person name="Montfort J."/>
            <person name="Bouchez O."/>
            <person name="Roques C."/>
            <person name="Iampietro C."/>
            <person name="Lluch J."/>
            <person name="Castinel A."/>
            <person name="Donnadieu C."/>
            <person name="Desvignes T."/>
            <person name="Floi Bucao C."/>
            <person name="Jouanno E."/>
            <person name="Wen M."/>
            <person name="Mejri S."/>
            <person name="Dirks R."/>
            <person name="Jansen H."/>
            <person name="Henkel C."/>
            <person name="Chen W.J."/>
            <person name="Zahm M."/>
            <person name="Cabau C."/>
            <person name="Klopp C."/>
            <person name="Thompson A.W."/>
            <person name="Robinson-Rechavi M."/>
            <person name="Braasch I."/>
            <person name="Lecointre G."/>
            <person name="Bobe J."/>
            <person name="Postlethwait J.H."/>
            <person name="Berthelot C."/>
            <person name="Roest Crollius H."/>
            <person name="Guiguen Y."/>
        </authorList>
    </citation>
    <scope>NUCLEOTIDE SEQUENCE</scope>
    <source>
        <strain evidence="8">WJC10195</strain>
    </source>
</reference>
<dbReference type="AlphaFoldDB" id="A0A9Q1FBH0"/>
<comment type="subcellular location">
    <subcellularLocation>
        <location evidence="1">Secreted</location>
    </subcellularLocation>
</comment>